<evidence type="ECO:0000313" key="3">
    <source>
        <dbReference type="EMBL" id="TDZ54266.1"/>
    </source>
</evidence>
<dbReference type="InterPro" id="IPR029044">
    <property type="entry name" value="Nucleotide-diphossugar_trans"/>
</dbReference>
<protein>
    <submittedName>
        <fullName evidence="3">Initiation-specific alpha-1,6-mannosyltransferase</fullName>
    </submittedName>
</protein>
<dbReference type="SUPFAM" id="SSF53448">
    <property type="entry name" value="Nucleotide-diphospho-sugar transferases"/>
    <property type="match status" value="1"/>
</dbReference>
<reference evidence="3 4" key="1">
    <citation type="submission" date="2018-12" db="EMBL/GenBank/DDBJ databases">
        <title>Genome sequence and assembly of Colletotrichum trifolii.</title>
        <authorList>
            <person name="Gan P."/>
            <person name="Shirasu K."/>
        </authorList>
    </citation>
    <scope>NUCLEOTIDE SEQUENCE [LARGE SCALE GENOMIC DNA]</scope>
    <source>
        <strain evidence="3 4">543-2</strain>
    </source>
</reference>
<dbReference type="GO" id="GO:0006487">
    <property type="term" value="P:protein N-linked glycosylation"/>
    <property type="evidence" value="ECO:0007669"/>
    <property type="project" value="TreeGrafter"/>
</dbReference>
<dbReference type="GO" id="GO:0000136">
    <property type="term" value="C:mannan polymerase complex"/>
    <property type="evidence" value="ECO:0007669"/>
    <property type="project" value="TreeGrafter"/>
</dbReference>
<dbReference type="InterPro" id="IPR007577">
    <property type="entry name" value="GlycoTrfase_DXD_sugar-bd_CS"/>
</dbReference>
<dbReference type="Proteomes" id="UP000295703">
    <property type="component" value="Unassembled WGS sequence"/>
</dbReference>
<gene>
    <name evidence="3" type="primary">och1-3</name>
    <name evidence="3" type="ORF">CTRI78_v006467</name>
</gene>
<accession>A0A4R8RCI4</accession>
<proteinExistence type="inferred from homology"/>
<keyword evidence="3" id="KW-0808">Transferase</keyword>
<dbReference type="GO" id="GO:0000009">
    <property type="term" value="F:alpha-1,6-mannosyltransferase activity"/>
    <property type="evidence" value="ECO:0007669"/>
    <property type="project" value="InterPro"/>
</dbReference>
<evidence type="ECO:0000313" key="4">
    <source>
        <dbReference type="Proteomes" id="UP000295703"/>
    </source>
</evidence>
<feature type="compositionally biased region" description="Low complexity" evidence="2">
    <location>
        <begin position="52"/>
        <end position="65"/>
    </location>
</feature>
<dbReference type="InterPro" id="IPR039367">
    <property type="entry name" value="Och1-like"/>
</dbReference>
<keyword evidence="3" id="KW-0328">Glycosyltransferase</keyword>
<dbReference type="EMBL" id="RYZW01000061">
    <property type="protein sequence ID" value="TDZ54266.1"/>
    <property type="molecule type" value="Genomic_DNA"/>
</dbReference>
<keyword evidence="4" id="KW-1185">Reference proteome</keyword>
<dbReference type="PANTHER" id="PTHR31834:SF1">
    <property type="entry name" value="INITIATION-SPECIFIC ALPHA-1,6-MANNOSYLTRANSFERASE"/>
    <property type="match status" value="1"/>
</dbReference>
<evidence type="ECO:0000256" key="2">
    <source>
        <dbReference type="SAM" id="MobiDB-lite"/>
    </source>
</evidence>
<dbReference type="Pfam" id="PF04488">
    <property type="entry name" value="Gly_transf_sug"/>
    <property type="match status" value="1"/>
</dbReference>
<dbReference type="Gene3D" id="3.90.550.20">
    <property type="match status" value="1"/>
</dbReference>
<sequence>MSVMSKGLTVARGTNIPFRLSMRFRWLHSALAVLFLLTLVFLMRTYNERRLTTPPTLNPSTPSTNVYTTKSSGPTEYSDTLLPQIPPKLWQVSILPDSSDAHRPIEPPPYATQWLSLHPSFAYSIIDAAGALLAVNRLEKVIPPQYLDPSHLGARSTTLRTRRDRRDTLTHGGFPLQPVHLYNAIAQPVMQADLVRYALLALEGGVYSDSDTYPVRPLREWVPVEYRNQTRLIVGVEADAQPPVPGTLYPVQLGQWTIAGAKGHPVFWRMFRRVFSEVERRIGGNETDASEEHRAKAQFSISDILTTSGPVAWTEEIYAHLSDVTGAEFSWKNLTRLRKPVLHGDVLVLPIDAFATGVPHSGASLNTAPGTMVRHDFSGSWKHQP</sequence>
<name>A0A4R8RCI4_COLTR</name>
<dbReference type="PANTHER" id="PTHR31834">
    <property type="entry name" value="INITIATION-SPECIFIC ALPHA-1,6-MANNOSYLTRANSFERASE"/>
    <property type="match status" value="1"/>
</dbReference>
<dbReference type="STRING" id="5466.A0A4R8RCI4"/>
<evidence type="ECO:0000256" key="1">
    <source>
        <dbReference type="ARBA" id="ARBA00009003"/>
    </source>
</evidence>
<feature type="region of interest" description="Disordered" evidence="2">
    <location>
        <begin position="52"/>
        <end position="74"/>
    </location>
</feature>
<comment type="similarity">
    <text evidence="1">Belongs to the glycosyltransferase 32 family.</text>
</comment>
<organism evidence="3 4">
    <name type="scientific">Colletotrichum trifolii</name>
    <dbReference type="NCBI Taxonomy" id="5466"/>
    <lineage>
        <taxon>Eukaryota</taxon>
        <taxon>Fungi</taxon>
        <taxon>Dikarya</taxon>
        <taxon>Ascomycota</taxon>
        <taxon>Pezizomycotina</taxon>
        <taxon>Sordariomycetes</taxon>
        <taxon>Hypocreomycetidae</taxon>
        <taxon>Glomerellales</taxon>
        <taxon>Glomerellaceae</taxon>
        <taxon>Colletotrichum</taxon>
        <taxon>Colletotrichum orbiculare species complex</taxon>
    </lineage>
</organism>
<comment type="caution">
    <text evidence="3">The sequence shown here is derived from an EMBL/GenBank/DDBJ whole genome shotgun (WGS) entry which is preliminary data.</text>
</comment>
<dbReference type="AlphaFoldDB" id="A0A4R8RCI4"/>